<dbReference type="PANTHER" id="PTHR35525">
    <property type="entry name" value="BLL6575 PROTEIN"/>
    <property type="match status" value="1"/>
</dbReference>
<gene>
    <name evidence="2" type="ORF">HD594_002092</name>
</gene>
<dbReference type="InterPro" id="IPR023286">
    <property type="entry name" value="ABATE_dom_sf"/>
</dbReference>
<dbReference type="Pfam" id="PF11706">
    <property type="entry name" value="zf-CGNR"/>
    <property type="match status" value="1"/>
</dbReference>
<dbReference type="InterPro" id="IPR021005">
    <property type="entry name" value="Znf_CGNR"/>
</dbReference>
<dbReference type="EMBL" id="JACHML010000001">
    <property type="protein sequence ID" value="MBB6391779.1"/>
    <property type="molecule type" value="Genomic_DNA"/>
</dbReference>
<dbReference type="SUPFAM" id="SSF160904">
    <property type="entry name" value="Jann2411-like"/>
    <property type="match status" value="1"/>
</dbReference>
<protein>
    <submittedName>
        <fullName evidence="2">Putative RNA-binding Zn ribbon-like protein</fullName>
    </submittedName>
</protein>
<evidence type="ECO:0000313" key="2">
    <source>
        <dbReference type="EMBL" id="MBB6391779.1"/>
    </source>
</evidence>
<evidence type="ECO:0000313" key="3">
    <source>
        <dbReference type="Proteomes" id="UP000537775"/>
    </source>
</evidence>
<dbReference type="PANTHER" id="PTHR35525:SF3">
    <property type="entry name" value="BLL6575 PROTEIN"/>
    <property type="match status" value="1"/>
</dbReference>
<organism evidence="2 3">
    <name type="scientific">Microbacterium thalassium</name>
    <dbReference type="NCBI Taxonomy" id="362649"/>
    <lineage>
        <taxon>Bacteria</taxon>
        <taxon>Bacillati</taxon>
        <taxon>Actinomycetota</taxon>
        <taxon>Actinomycetes</taxon>
        <taxon>Micrococcales</taxon>
        <taxon>Microbacteriaceae</taxon>
        <taxon>Microbacterium</taxon>
    </lineage>
</organism>
<dbReference type="Proteomes" id="UP000537775">
    <property type="component" value="Unassembled WGS sequence"/>
</dbReference>
<dbReference type="Pfam" id="PF07336">
    <property type="entry name" value="ABATE"/>
    <property type="match status" value="1"/>
</dbReference>
<keyword evidence="3" id="KW-1185">Reference proteome</keyword>
<dbReference type="RefSeq" id="WP_184750913.1">
    <property type="nucleotide sequence ID" value="NZ_BSEY01000007.1"/>
</dbReference>
<dbReference type="Gene3D" id="1.10.3300.10">
    <property type="entry name" value="Jann2411-like domain"/>
    <property type="match status" value="1"/>
</dbReference>
<evidence type="ECO:0000259" key="1">
    <source>
        <dbReference type="Pfam" id="PF11706"/>
    </source>
</evidence>
<dbReference type="InterPro" id="IPR010852">
    <property type="entry name" value="ABATE"/>
</dbReference>
<sequence length="189" mass="21265">MVFGRDTRDALAAAVDLVNTLPATDTERLDTLGDVAALDRYLAVHPYSGHIDRDLDELASVRAIRPRLRELWLVDREGAVPLVTAMLRDGEAMPQLAIHDEYDWHIHATPPHAPLATRILVEAAMAFVDIIRADEYERVRVCAADDCLSVYIDYSKNRSKRYCDTGNCGNRMNVNAYRRRKAREAVSGD</sequence>
<proteinExistence type="predicted"/>
<accession>A0A7X0FQD8</accession>
<feature type="domain" description="Zinc finger CGNR" evidence="1">
    <location>
        <begin position="138"/>
        <end position="181"/>
    </location>
</feature>
<name>A0A7X0FQD8_9MICO</name>
<dbReference type="AlphaFoldDB" id="A0A7X0FQD8"/>
<reference evidence="2 3" key="1">
    <citation type="submission" date="2020-08" db="EMBL/GenBank/DDBJ databases">
        <title>Sequencing the genomes of 1000 actinobacteria strains.</title>
        <authorList>
            <person name="Klenk H.-P."/>
        </authorList>
    </citation>
    <scope>NUCLEOTIDE SEQUENCE [LARGE SCALE GENOMIC DNA]</scope>
    <source>
        <strain evidence="2 3">DSM 12511</strain>
    </source>
</reference>
<comment type="caution">
    <text evidence="2">The sequence shown here is derived from an EMBL/GenBank/DDBJ whole genome shotgun (WGS) entry which is preliminary data.</text>
</comment>